<gene>
    <name evidence="2" type="ORF">J2736_001704</name>
</gene>
<evidence type="ECO:0000256" key="1">
    <source>
        <dbReference type="SAM" id="Phobius"/>
    </source>
</evidence>
<protein>
    <submittedName>
        <fullName evidence="2">Uncharacterized protein</fullName>
    </submittedName>
</protein>
<keyword evidence="3" id="KW-1185">Reference proteome</keyword>
<comment type="caution">
    <text evidence="2">The sequence shown here is derived from an EMBL/GenBank/DDBJ whole genome shotgun (WGS) entry which is preliminary data.</text>
</comment>
<accession>A0ABU1NU54</accession>
<feature type="transmembrane region" description="Helical" evidence="1">
    <location>
        <begin position="139"/>
        <end position="169"/>
    </location>
</feature>
<keyword evidence="1" id="KW-0472">Membrane</keyword>
<sequence>MAYTRLIVVVMVFEVLISALVGLGLYWGFSVFPYSPSTVSTTAAMGNVGFNATIPLYMPSLKDLKIPYTYLQAGTNVWGITAILVSLAVMGLQSFVRGMYLGGLKGWVLNRKVVPLFACGCRYFSDMIAWSLFQGVISVLTLVLAAVFFPLGLVLIITIMLYSLTPYLIVLQDIPFHEAIGKAPRLFRRYFTSMLPLALFTMLCTLVISSLQTWAAPWGFVVPLIAYSFIGTWLIGSFMSHLSVKLSLDRRPASELLSDEVRTRRIVNILVVLLVPVLLATGSLTAVGKHLSAFDWGSKERLEGVAYSNTFSDVFHASQQQYTAYEWQNNGYHMEIKLPDLSKSKPDELRGIADITWQINEEVRIKNGNSVYETAQSVVKKSRLMYRLVRETAADGSNYYSSLHGFSTILPGEARPRDPLSVQIMVSENGKHVFVLQYPTRFDVSKVFRVSKDGKYLIPATSQVNPMDFHAYWLTADQRVENLFELLAAKNEFNIIGTMNRAYLMLACALQEGDGHMVNMVLGTMRRSGIIVKAPDWNDETWTDNLRNRYQGADVQKSLELLSKAGIQGGYESKKLSEQSNEKIRAQRLEVPFPNSIVPITFEENIADGKLLSIQVFEEGS</sequence>
<proteinExistence type="predicted"/>
<feature type="transmembrane region" description="Helical" evidence="1">
    <location>
        <begin position="190"/>
        <end position="212"/>
    </location>
</feature>
<feature type="transmembrane region" description="Helical" evidence="1">
    <location>
        <begin position="70"/>
        <end position="92"/>
    </location>
</feature>
<dbReference type="RefSeq" id="WP_310225390.1">
    <property type="nucleotide sequence ID" value="NZ_JAVDSB010000002.1"/>
</dbReference>
<dbReference type="Proteomes" id="UP001267290">
    <property type="component" value="Unassembled WGS sequence"/>
</dbReference>
<evidence type="ECO:0000313" key="2">
    <source>
        <dbReference type="EMBL" id="MDR6550517.1"/>
    </source>
</evidence>
<name>A0ABU1NU54_9BACL</name>
<feature type="transmembrane region" description="Helical" evidence="1">
    <location>
        <begin position="39"/>
        <end position="58"/>
    </location>
</feature>
<organism evidence="2 3">
    <name type="scientific">Paenibacillus qinlingensis</name>
    <dbReference type="NCBI Taxonomy" id="1837343"/>
    <lineage>
        <taxon>Bacteria</taxon>
        <taxon>Bacillati</taxon>
        <taxon>Bacillota</taxon>
        <taxon>Bacilli</taxon>
        <taxon>Bacillales</taxon>
        <taxon>Paenibacillaceae</taxon>
        <taxon>Paenibacillus</taxon>
    </lineage>
</organism>
<reference evidence="2 3" key="1">
    <citation type="submission" date="2023-07" db="EMBL/GenBank/DDBJ databases">
        <title>Sorghum-associated microbial communities from plants grown in Nebraska, USA.</title>
        <authorList>
            <person name="Schachtman D."/>
        </authorList>
    </citation>
    <scope>NUCLEOTIDE SEQUENCE [LARGE SCALE GENOMIC DNA]</scope>
    <source>
        <strain evidence="2 3">CC258</strain>
    </source>
</reference>
<keyword evidence="1" id="KW-1133">Transmembrane helix</keyword>
<feature type="transmembrane region" description="Helical" evidence="1">
    <location>
        <begin position="224"/>
        <end position="244"/>
    </location>
</feature>
<evidence type="ECO:0000313" key="3">
    <source>
        <dbReference type="Proteomes" id="UP001267290"/>
    </source>
</evidence>
<dbReference type="EMBL" id="JAVDSB010000002">
    <property type="protein sequence ID" value="MDR6550517.1"/>
    <property type="molecule type" value="Genomic_DNA"/>
</dbReference>
<keyword evidence="1" id="KW-0812">Transmembrane</keyword>
<feature type="transmembrane region" description="Helical" evidence="1">
    <location>
        <begin position="6"/>
        <end position="27"/>
    </location>
</feature>
<feature type="transmembrane region" description="Helical" evidence="1">
    <location>
        <begin position="265"/>
        <end position="284"/>
    </location>
</feature>